<dbReference type="Pfam" id="PF03798">
    <property type="entry name" value="TRAM_LAG1_CLN8"/>
    <property type="match status" value="1"/>
</dbReference>
<dbReference type="AlphaFoldDB" id="F0XVX8"/>
<keyword evidence="2 5" id="KW-0812">Transmembrane</keyword>
<organism evidence="10">
    <name type="scientific">Aureococcus anophagefferens</name>
    <name type="common">Harmful bloom alga</name>
    <dbReference type="NCBI Taxonomy" id="44056"/>
    <lineage>
        <taxon>Eukaryota</taxon>
        <taxon>Sar</taxon>
        <taxon>Stramenopiles</taxon>
        <taxon>Ochrophyta</taxon>
        <taxon>Pelagophyceae</taxon>
        <taxon>Pelagomonadales</taxon>
        <taxon>Pelagomonadaceae</taxon>
        <taxon>Aureococcus</taxon>
    </lineage>
</organism>
<keyword evidence="3 7" id="KW-1133">Transmembrane helix</keyword>
<dbReference type="eggNOG" id="ENOG502S84B">
    <property type="taxonomic scope" value="Eukaryota"/>
</dbReference>
<feature type="region of interest" description="Disordered" evidence="6">
    <location>
        <begin position="140"/>
        <end position="173"/>
    </location>
</feature>
<dbReference type="GO" id="GO:0005886">
    <property type="term" value="C:plasma membrane"/>
    <property type="evidence" value="ECO:0007669"/>
    <property type="project" value="TreeGrafter"/>
</dbReference>
<sequence>MSLFRRGSSAARDDSDDDDDDDALPRQRSRSAVEVPAGGCKLRFVPDRWPPTISYHEPSSDDDDDDGDGAWSALDPKPSFVGREVESLSITHDDGTTYDISRGDMRGMTGEQLALVLAADDHAATRRLVVAEAEVHRPSRAMRRVSERRSELQPTLSQLPDLPGSPPPATRRRSPSLAAAYACVDLSSYLTSYFCSLDGCSLLSKRDDGDCPALLDPRAPLHPRHMGFVEGAAGAALLAVALGSEGLAVQYGYLAADFDEALFASAPDKATFWGTFTEPCVPYLRYIYYEIARATLVHAGAFLLLGGLRGLWKPLGSAWNRSTLSRGIMNVAFLSACGYRGAMMWKGWAADAGWSSAGEALSDVHAALWNTKEGLHFIPQSAFDRLYVYDRSFQRLSAVMFGFQAKNLVDTVVFKDGIVFVVHHIVTMTVALFALHPYSHLYGSFFFGVSEISTTILAVLALFDGEFGVPELESDFPNLRLVIGTLFAASFVVVRCMLWPYLTFFYCKDALEILEAGDGVHSPLLVKVFMGGLIILSIMQVIWLGEICAKVYEEVLEPLLVALGLKRAKAKTA</sequence>
<evidence type="ECO:0000256" key="4">
    <source>
        <dbReference type="ARBA" id="ARBA00023136"/>
    </source>
</evidence>
<gene>
    <name evidence="9" type="ORF">AURANDRAFT_60666</name>
</gene>
<feature type="transmembrane region" description="Helical" evidence="7">
    <location>
        <begin position="524"/>
        <end position="545"/>
    </location>
</feature>
<dbReference type="GO" id="GO:0097035">
    <property type="term" value="P:regulation of membrane lipid distribution"/>
    <property type="evidence" value="ECO:0007669"/>
    <property type="project" value="TreeGrafter"/>
</dbReference>
<evidence type="ECO:0000256" key="7">
    <source>
        <dbReference type="SAM" id="Phobius"/>
    </source>
</evidence>
<evidence type="ECO:0000256" key="5">
    <source>
        <dbReference type="PROSITE-ProRule" id="PRU00205"/>
    </source>
</evidence>
<keyword evidence="4 5" id="KW-0472">Membrane</keyword>
<dbReference type="GO" id="GO:0007009">
    <property type="term" value="P:plasma membrane organization"/>
    <property type="evidence" value="ECO:0007669"/>
    <property type="project" value="TreeGrafter"/>
</dbReference>
<protein>
    <recommendedName>
        <fullName evidence="8">TLC domain-containing protein</fullName>
    </recommendedName>
</protein>
<dbReference type="PROSITE" id="PS50922">
    <property type="entry name" value="TLC"/>
    <property type="match status" value="1"/>
</dbReference>
<dbReference type="SMART" id="SM00724">
    <property type="entry name" value="TLC"/>
    <property type="match status" value="1"/>
</dbReference>
<dbReference type="InterPro" id="IPR006634">
    <property type="entry name" value="TLC-dom"/>
</dbReference>
<dbReference type="InParanoid" id="F0XVX8"/>
<evidence type="ECO:0000313" key="10">
    <source>
        <dbReference type="Proteomes" id="UP000002729"/>
    </source>
</evidence>
<keyword evidence="10" id="KW-1185">Reference proteome</keyword>
<dbReference type="KEGG" id="aaf:AURANDRAFT_60666"/>
<comment type="subcellular location">
    <subcellularLocation>
        <location evidence="1">Membrane</location>
        <topology evidence="1">Multi-pass membrane protein</topology>
    </subcellularLocation>
</comment>
<dbReference type="PANTHER" id="PTHR13439:SF4">
    <property type="entry name" value="TLC DOMAIN-CONTAINING PROTEIN"/>
    <property type="match status" value="1"/>
</dbReference>
<feature type="transmembrane region" description="Helical" evidence="7">
    <location>
        <begin position="417"/>
        <end position="435"/>
    </location>
</feature>
<dbReference type="OrthoDB" id="203748at2759"/>
<dbReference type="Proteomes" id="UP000002729">
    <property type="component" value="Unassembled WGS sequence"/>
</dbReference>
<proteinExistence type="predicted"/>
<dbReference type="GeneID" id="20223108"/>
<evidence type="ECO:0000256" key="6">
    <source>
        <dbReference type="SAM" id="MobiDB-lite"/>
    </source>
</evidence>
<feature type="region of interest" description="Disordered" evidence="6">
    <location>
        <begin position="1"/>
        <end position="78"/>
    </location>
</feature>
<evidence type="ECO:0000256" key="1">
    <source>
        <dbReference type="ARBA" id="ARBA00004141"/>
    </source>
</evidence>
<dbReference type="GO" id="GO:0055091">
    <property type="term" value="P:phospholipid homeostasis"/>
    <property type="evidence" value="ECO:0007669"/>
    <property type="project" value="TreeGrafter"/>
</dbReference>
<dbReference type="InterPro" id="IPR050846">
    <property type="entry name" value="TLCD"/>
</dbReference>
<name>F0XVX8_AURAN</name>
<dbReference type="PANTHER" id="PTHR13439">
    <property type="entry name" value="CT120 PROTEIN"/>
    <property type="match status" value="1"/>
</dbReference>
<evidence type="ECO:0000256" key="2">
    <source>
        <dbReference type="ARBA" id="ARBA00022692"/>
    </source>
</evidence>
<evidence type="ECO:0000256" key="3">
    <source>
        <dbReference type="ARBA" id="ARBA00022989"/>
    </source>
</evidence>
<evidence type="ECO:0000313" key="9">
    <source>
        <dbReference type="EMBL" id="EGB13067.1"/>
    </source>
</evidence>
<feature type="transmembrane region" description="Helical" evidence="7">
    <location>
        <begin position="442"/>
        <end position="463"/>
    </location>
</feature>
<accession>F0XVX8</accession>
<feature type="transmembrane region" description="Helical" evidence="7">
    <location>
        <begin position="483"/>
        <end position="504"/>
    </location>
</feature>
<dbReference type="RefSeq" id="XP_009032670.1">
    <property type="nucleotide sequence ID" value="XM_009034422.1"/>
</dbReference>
<feature type="compositionally biased region" description="Low complexity" evidence="6">
    <location>
        <begin position="1"/>
        <end position="10"/>
    </location>
</feature>
<reference evidence="9 10" key="1">
    <citation type="journal article" date="2011" name="Proc. Natl. Acad. Sci. U.S.A.">
        <title>Niche of harmful alga Aureococcus anophagefferens revealed through ecogenomics.</title>
        <authorList>
            <person name="Gobler C.J."/>
            <person name="Berry D.L."/>
            <person name="Dyhrman S.T."/>
            <person name="Wilhelm S.W."/>
            <person name="Salamov A."/>
            <person name="Lobanov A.V."/>
            <person name="Zhang Y."/>
            <person name="Collier J.L."/>
            <person name="Wurch L.L."/>
            <person name="Kustka A.B."/>
            <person name="Dill B.D."/>
            <person name="Shah M."/>
            <person name="VerBerkmoes N.C."/>
            <person name="Kuo A."/>
            <person name="Terry A."/>
            <person name="Pangilinan J."/>
            <person name="Lindquist E.A."/>
            <person name="Lucas S."/>
            <person name="Paulsen I.T."/>
            <person name="Hattenrath-Lehmann T.K."/>
            <person name="Talmage S.C."/>
            <person name="Walker E.A."/>
            <person name="Koch F."/>
            <person name="Burson A.M."/>
            <person name="Marcoval M.A."/>
            <person name="Tang Y.Z."/>
            <person name="Lecleir G.R."/>
            <person name="Coyne K.J."/>
            <person name="Berg G.M."/>
            <person name="Bertrand E.M."/>
            <person name="Saito M.A."/>
            <person name="Gladyshev V.N."/>
            <person name="Grigoriev I.V."/>
        </authorList>
    </citation>
    <scope>NUCLEOTIDE SEQUENCE [LARGE SCALE GENOMIC DNA]</scope>
    <source>
        <strain evidence="10">CCMP 1984</strain>
    </source>
</reference>
<dbReference type="GO" id="GO:0071709">
    <property type="term" value="P:membrane assembly"/>
    <property type="evidence" value="ECO:0007669"/>
    <property type="project" value="TreeGrafter"/>
</dbReference>
<feature type="domain" description="TLC" evidence="8">
    <location>
        <begin position="351"/>
        <end position="556"/>
    </location>
</feature>
<evidence type="ECO:0000259" key="8">
    <source>
        <dbReference type="PROSITE" id="PS50922"/>
    </source>
</evidence>
<dbReference type="EMBL" id="GL833120">
    <property type="protein sequence ID" value="EGB13067.1"/>
    <property type="molecule type" value="Genomic_DNA"/>
</dbReference>